<feature type="domain" description="Peptidase S8/S53" evidence="7">
    <location>
        <begin position="173"/>
        <end position="443"/>
    </location>
</feature>
<dbReference type="InterPro" id="IPR050131">
    <property type="entry name" value="Peptidase_S8_subtilisin-like"/>
</dbReference>
<name>A0AA41UF01_9MICO</name>
<keyword evidence="9" id="KW-1185">Reference proteome</keyword>
<keyword evidence="2 5" id="KW-0645">Protease</keyword>
<dbReference type="Pfam" id="PF00082">
    <property type="entry name" value="Peptidase_S8"/>
    <property type="match status" value="1"/>
</dbReference>
<keyword evidence="4 5" id="KW-0720">Serine protease</keyword>
<dbReference type="InterPro" id="IPR023828">
    <property type="entry name" value="Peptidase_S8_Ser-AS"/>
</dbReference>
<dbReference type="GO" id="GO:0006508">
    <property type="term" value="P:proteolysis"/>
    <property type="evidence" value="ECO:0007669"/>
    <property type="project" value="UniProtKB-KW"/>
</dbReference>
<organism evidence="8 9">
    <name type="scientific">Cryobacterium zhongshanensis</name>
    <dbReference type="NCBI Taxonomy" id="2928153"/>
    <lineage>
        <taxon>Bacteria</taxon>
        <taxon>Bacillati</taxon>
        <taxon>Actinomycetota</taxon>
        <taxon>Actinomycetes</taxon>
        <taxon>Micrococcales</taxon>
        <taxon>Microbacteriaceae</taxon>
        <taxon>Cryobacterium</taxon>
    </lineage>
</organism>
<evidence type="ECO:0000256" key="1">
    <source>
        <dbReference type="ARBA" id="ARBA00011073"/>
    </source>
</evidence>
<accession>A0AA41UF01</accession>
<dbReference type="InterPro" id="IPR036852">
    <property type="entry name" value="Peptidase_S8/S53_dom_sf"/>
</dbReference>
<dbReference type="PANTHER" id="PTHR43806:SF11">
    <property type="entry name" value="CEREVISIN-RELATED"/>
    <property type="match status" value="1"/>
</dbReference>
<dbReference type="InterPro" id="IPR015500">
    <property type="entry name" value="Peptidase_S8_subtilisin-rel"/>
</dbReference>
<dbReference type="Gene3D" id="3.40.50.200">
    <property type="entry name" value="Peptidase S8/S53 domain"/>
    <property type="match status" value="1"/>
</dbReference>
<dbReference type="EMBL" id="JALGAR010000002">
    <property type="protein sequence ID" value="MCI4657998.1"/>
    <property type="molecule type" value="Genomic_DNA"/>
</dbReference>
<evidence type="ECO:0000256" key="3">
    <source>
        <dbReference type="ARBA" id="ARBA00022801"/>
    </source>
</evidence>
<dbReference type="GO" id="GO:0004252">
    <property type="term" value="F:serine-type endopeptidase activity"/>
    <property type="evidence" value="ECO:0007669"/>
    <property type="project" value="UniProtKB-UniRule"/>
</dbReference>
<dbReference type="RefSeq" id="WP_243011800.1">
    <property type="nucleotide sequence ID" value="NZ_JALGAR010000002.1"/>
</dbReference>
<evidence type="ECO:0000313" key="8">
    <source>
        <dbReference type="EMBL" id="MCI4657998.1"/>
    </source>
</evidence>
<proteinExistence type="inferred from homology"/>
<comment type="caution">
    <text evidence="8">The sequence shown here is derived from an EMBL/GenBank/DDBJ whole genome shotgun (WGS) entry which is preliminary data.</text>
</comment>
<evidence type="ECO:0000256" key="5">
    <source>
        <dbReference type="PROSITE-ProRule" id="PRU01240"/>
    </source>
</evidence>
<protein>
    <submittedName>
        <fullName evidence="8">S8 family serine peptidase</fullName>
    </submittedName>
</protein>
<feature type="active site" description="Charge relay system" evidence="5">
    <location>
        <position position="395"/>
    </location>
</feature>
<evidence type="ECO:0000256" key="4">
    <source>
        <dbReference type="ARBA" id="ARBA00022825"/>
    </source>
</evidence>
<feature type="active site" description="Charge relay system" evidence="5">
    <location>
        <position position="182"/>
    </location>
</feature>
<dbReference type="GO" id="GO:0005975">
    <property type="term" value="P:carbohydrate metabolic process"/>
    <property type="evidence" value="ECO:0007669"/>
    <property type="project" value="UniProtKB-ARBA"/>
</dbReference>
<keyword evidence="3 5" id="KW-0378">Hydrolase</keyword>
<dbReference type="Proteomes" id="UP001165341">
    <property type="component" value="Unassembled WGS sequence"/>
</dbReference>
<comment type="similarity">
    <text evidence="1 5">Belongs to the peptidase S8 family.</text>
</comment>
<keyword evidence="6" id="KW-0732">Signal</keyword>
<dbReference type="InterPro" id="IPR013783">
    <property type="entry name" value="Ig-like_fold"/>
</dbReference>
<gene>
    <name evidence="8" type="ORF">MQH31_09280</name>
</gene>
<evidence type="ECO:0000313" key="9">
    <source>
        <dbReference type="Proteomes" id="UP001165341"/>
    </source>
</evidence>
<dbReference type="PROSITE" id="PS51892">
    <property type="entry name" value="SUBTILASE"/>
    <property type="match status" value="1"/>
</dbReference>
<sequence>MKKTLAVAALVALLVTGLAPAASARPGTAPGSAGLDPGLQAILAALPPGGVTTVVVTLRDRADLKRVRGTSRAARLKGAIQELTATANASQVPIRTLLRARADQGTVTRSIPLWVVNGISVTATADVIRDLAERPDVASIIPDEVTVVPSVGLPEPGVDKVSAPALWNLGFSGQGVVVASLDSGVDVSHPDLAGRWRGGTDSWFDPYGEHPVTPTDLTGHGTATTGVILGGDAGGTSIGVAPGARWIAAKIFNDRGVATATAIHQAFQWVLDPDHDPNTPDAPQLVNGSWSIGAGPGCDLSFQPDLQALRAVGILPVFAAGNYGSGASTSVSPANYPEALAVGAVTGNDLIYTSGSRGPSTCGGRTRIFPDLVAPGVNILTDDRYGLYQTASGTSMAAPNATGALALLLSSVPGLTTDQAQAALTATALDLGPTGPDPSYGSGRLNVLAAYQWLLEHPIAADLTGPVTSSLVLAPSLSNGTTDAGLHATANDTTTGGSAIAAAEYFLDTLGANGTGAAMSVTPTPPTAGLDAAIPAALLAALADGNHTVFVHAKDAAGNWGAVATTILVIDKIKPVVPAALSFSTLGNTNPAGVAGTADDADIYSWSGTAFSRVVDASVAPYNLPGGANVDGFDRVSPTQFYLSFTDQVNVPGIGTVQDEDVVFFNGTTWSLYFTGSAHGLGGSNSLDVDAISVVGSTLYFSTLGNSNPPGVGGTADDADVYSWNGTVFSRVIDASAAPYGLPAAANVDGFVRVDATHFYLSFSADTTTVPVLGAVQDEDVVYYNAGTWSVYFDGTAHGLTAANQDLDAFDVP</sequence>
<evidence type="ECO:0000256" key="6">
    <source>
        <dbReference type="SAM" id="SignalP"/>
    </source>
</evidence>
<feature type="active site" description="Charge relay system" evidence="5">
    <location>
        <position position="220"/>
    </location>
</feature>
<evidence type="ECO:0000259" key="7">
    <source>
        <dbReference type="Pfam" id="PF00082"/>
    </source>
</evidence>
<dbReference type="AlphaFoldDB" id="A0AA41UF01"/>
<dbReference type="Gene3D" id="2.60.40.10">
    <property type="entry name" value="Immunoglobulins"/>
    <property type="match status" value="1"/>
</dbReference>
<evidence type="ECO:0000256" key="2">
    <source>
        <dbReference type="ARBA" id="ARBA00022670"/>
    </source>
</evidence>
<reference evidence="8" key="1">
    <citation type="submission" date="2022-03" db="EMBL/GenBank/DDBJ databases">
        <title>Cryobacterium sp. nov. strain ZS14-85, isolated from Antarctic soil.</title>
        <authorList>
            <person name="Li J."/>
            <person name="Niu G."/>
        </authorList>
    </citation>
    <scope>NUCLEOTIDE SEQUENCE</scope>
    <source>
        <strain evidence="8">ZS14-85</strain>
    </source>
</reference>
<dbReference type="SUPFAM" id="SSF52743">
    <property type="entry name" value="Subtilisin-like"/>
    <property type="match status" value="1"/>
</dbReference>
<dbReference type="InterPro" id="IPR000209">
    <property type="entry name" value="Peptidase_S8/S53_dom"/>
</dbReference>
<dbReference type="PRINTS" id="PR00723">
    <property type="entry name" value="SUBTILISIN"/>
</dbReference>
<feature type="signal peptide" evidence="6">
    <location>
        <begin position="1"/>
        <end position="24"/>
    </location>
</feature>
<dbReference type="PROSITE" id="PS00138">
    <property type="entry name" value="SUBTILASE_SER"/>
    <property type="match status" value="1"/>
</dbReference>
<feature type="chain" id="PRO_5041368461" evidence="6">
    <location>
        <begin position="25"/>
        <end position="813"/>
    </location>
</feature>
<dbReference type="PANTHER" id="PTHR43806">
    <property type="entry name" value="PEPTIDASE S8"/>
    <property type="match status" value="1"/>
</dbReference>